<feature type="compositionally biased region" description="Basic and acidic residues" evidence="1">
    <location>
        <begin position="57"/>
        <end position="68"/>
    </location>
</feature>
<feature type="region of interest" description="Disordered" evidence="1">
    <location>
        <begin position="856"/>
        <end position="939"/>
    </location>
</feature>
<gene>
    <name evidence="3" type="ORF">HGM15179_016530</name>
</gene>
<feature type="compositionally biased region" description="Basic and acidic residues" evidence="1">
    <location>
        <begin position="672"/>
        <end position="684"/>
    </location>
</feature>
<dbReference type="InterPro" id="IPR036047">
    <property type="entry name" value="F-box-like_dom_sf"/>
</dbReference>
<name>A0A8K1LE79_9PASS</name>
<dbReference type="PANTHER" id="PTHR14753:SF3">
    <property type="entry name" value="F-BOX ONLY PROTEIN 38"/>
    <property type="match status" value="1"/>
</dbReference>
<feature type="compositionally biased region" description="Basic and acidic residues" evidence="1">
    <location>
        <begin position="562"/>
        <end position="576"/>
    </location>
</feature>
<feature type="compositionally biased region" description="Polar residues" evidence="1">
    <location>
        <begin position="654"/>
        <end position="670"/>
    </location>
</feature>
<dbReference type="SUPFAM" id="SSF81383">
    <property type="entry name" value="F-box domain"/>
    <property type="match status" value="1"/>
</dbReference>
<dbReference type="GO" id="GO:0005634">
    <property type="term" value="C:nucleus"/>
    <property type="evidence" value="ECO:0007669"/>
    <property type="project" value="TreeGrafter"/>
</dbReference>
<dbReference type="PANTHER" id="PTHR14753">
    <property type="entry name" value="F-BOX ONLY PROTEIN 38"/>
    <property type="match status" value="1"/>
</dbReference>
<feature type="compositionally biased region" description="Low complexity" evidence="1">
    <location>
        <begin position="531"/>
        <end position="556"/>
    </location>
</feature>
<dbReference type="GO" id="GO:0031146">
    <property type="term" value="P:SCF-dependent proteasomal ubiquitin-dependent protein catabolic process"/>
    <property type="evidence" value="ECO:0007669"/>
    <property type="project" value="InterPro"/>
</dbReference>
<evidence type="ECO:0000313" key="4">
    <source>
        <dbReference type="Proteomes" id="UP000796761"/>
    </source>
</evidence>
<dbReference type="InterPro" id="IPR032675">
    <property type="entry name" value="LRR_dom_sf"/>
</dbReference>
<feature type="region of interest" description="Disordered" evidence="1">
    <location>
        <begin position="20"/>
        <end position="68"/>
    </location>
</feature>
<evidence type="ECO:0000259" key="2">
    <source>
        <dbReference type="Pfam" id="PF00646"/>
    </source>
</evidence>
<comment type="caution">
    <text evidence="3">The sequence shown here is derived from an EMBL/GenBank/DDBJ whole genome shotgun (WGS) entry which is preliminary data.</text>
</comment>
<dbReference type="EMBL" id="SWJQ01000838">
    <property type="protein sequence ID" value="TRZ10577.1"/>
    <property type="molecule type" value="Genomic_DNA"/>
</dbReference>
<feature type="compositionally biased region" description="Low complexity" evidence="1">
    <location>
        <begin position="754"/>
        <end position="774"/>
    </location>
</feature>
<dbReference type="GO" id="GO:0070936">
    <property type="term" value="P:protein K48-linked ubiquitination"/>
    <property type="evidence" value="ECO:0007669"/>
    <property type="project" value="TreeGrafter"/>
</dbReference>
<dbReference type="InterPro" id="IPR001810">
    <property type="entry name" value="F-box_dom"/>
</dbReference>
<dbReference type="GO" id="GO:0005737">
    <property type="term" value="C:cytoplasm"/>
    <property type="evidence" value="ECO:0007669"/>
    <property type="project" value="TreeGrafter"/>
</dbReference>
<evidence type="ECO:0000313" key="3">
    <source>
        <dbReference type="EMBL" id="TRZ10577.1"/>
    </source>
</evidence>
<dbReference type="AlphaFoldDB" id="A0A8K1LE79"/>
<accession>A0A8K1LE79</accession>
<feature type="region of interest" description="Disordered" evidence="1">
    <location>
        <begin position="795"/>
        <end position="842"/>
    </location>
</feature>
<protein>
    <recommendedName>
        <fullName evidence="2">F-box domain-containing protein</fullName>
    </recommendedName>
</protein>
<feature type="region of interest" description="Disordered" evidence="1">
    <location>
        <begin position="644"/>
        <end position="774"/>
    </location>
</feature>
<proteinExistence type="predicted"/>
<feature type="region of interest" description="Disordered" evidence="1">
    <location>
        <begin position="528"/>
        <end position="580"/>
    </location>
</feature>
<dbReference type="InterPro" id="IPR042354">
    <property type="entry name" value="FBX38"/>
</dbReference>
<reference evidence="3" key="1">
    <citation type="submission" date="2019-04" db="EMBL/GenBank/DDBJ databases">
        <title>Genome assembly of Zosterops borbonicus 15179.</title>
        <authorList>
            <person name="Leroy T."/>
            <person name="Anselmetti Y."/>
            <person name="Tilak M.-K."/>
            <person name="Nabholz B."/>
        </authorList>
    </citation>
    <scope>NUCLEOTIDE SEQUENCE</scope>
    <source>
        <strain evidence="3">HGM_15179</strain>
        <tissue evidence="3">Muscle</tissue>
    </source>
</reference>
<dbReference type="CDD" id="cd22107">
    <property type="entry name" value="F-box_FBXO38"/>
    <property type="match status" value="1"/>
</dbReference>
<sequence>MPQNSSSSLASDTLAMMMDWNSSAELENRPTSTEQRGLGAEMGPRRKTVKASAASREGAESTKAEEPKDYMNQLSHEVLCHIFRYLPLQDIMCMECLSRKLKEAVTLYLRVVKVVDLCAGRWWEYMPTGFTDSSFLTLLRKMPDIEQLYGLHPRYLERRRVRGHEAFSIPGVLEALQACPNLLGVETSHLELVEAIWTYMPQVHILGKFRNRNGAFPIPPENKLKIPIGAKIQTLHLVGVNVPEIPCIPMLRHLYLKWVRLTKPQPFKDFLCISLRAFVMRNCAGPTNSLKYVPLVTGLASARNLEHLELVRVPFLGGLIQHVVEDSWRSGGFRNLHTIVLGACKNALEVDLGYLIITAARRLHEVRIQPSLTKDGVFSALKMAELEFPQFETLHLGYVDEFLLQCKMTSTDLVRYGLADVVENPGIITDIGMKAVNEVFSFIKYLVIYNCPHLHNPNNWITDHSRWTRLVDLTLVRCHAIKLDSFSQFIELLPSLEFISLDQMFREPPKGCARVGLSAGTGIGVSSALVSNQNSNNDNDNNNNHQNNNNNNPNIHHNNHQHPNEQNEENELRQEGPAEEQQIGAEALNEMEEVAQEEGEAAGQAQDELPAPSQAVVPMEVDEEQAGPSGIQPVVKAAPITIHDSDSEDEEENMSTSRACISNSIAQSYSDGEEKSRDPVETREPSVSGKGKTPLRKRCSSSHGAQAKQFPVEESSCEKGCQVTSEQIKADMKAASDMPERSKSKDSYGTCGTAPGSSAPSSCSAASPSPDCAQAAQSHCAASSPAAAAEECRQCGSSPCRRDGSSEREAEESPVCSRCSSRRRTSGGVDGESPSTSAACRDGPDCALRTLPHCTGAAAQPGHDRTSGSACGAGRQEQNAQPPGWQLDCKEEYPRRPLTRARSRLSHVPLVSEPEVAKPKPRQTTKRKRTADKSTSTSDPVIEDDHVQVLTLKSKNLVGITLTNCGITDLVLKDCPKMMFIHATRCRVLKHLKVENAPVVNRFDYAQCKKLNMDQVLDQILRMPPERNRIIYLRPMQQVDTLTLEQKIFSGPYPYHICIIHEFSNPPNVRNKVRVRSWMDTIANINQELIKYEFFPEATRTEEDLKKYPKYPWGRDIYTLEGIVDGAPYSMITDFPWLRSLRTAEPNSYARYDFEDDERTTIYAPRRKGQLSADICMETIGEEISELRQVRKGVFQRVVAIFIHYCDVNGEPVEDDYI</sequence>
<dbReference type="SUPFAM" id="SSF52047">
    <property type="entry name" value="RNI-like"/>
    <property type="match status" value="1"/>
</dbReference>
<feature type="compositionally biased region" description="Basic residues" evidence="1">
    <location>
        <begin position="919"/>
        <end position="930"/>
    </location>
</feature>
<evidence type="ECO:0000256" key="1">
    <source>
        <dbReference type="SAM" id="MobiDB-lite"/>
    </source>
</evidence>
<organism evidence="3 4">
    <name type="scientific">Zosterops borbonicus</name>
    <dbReference type="NCBI Taxonomy" id="364589"/>
    <lineage>
        <taxon>Eukaryota</taxon>
        <taxon>Metazoa</taxon>
        <taxon>Chordata</taxon>
        <taxon>Craniata</taxon>
        <taxon>Vertebrata</taxon>
        <taxon>Euteleostomi</taxon>
        <taxon>Archelosauria</taxon>
        <taxon>Archosauria</taxon>
        <taxon>Dinosauria</taxon>
        <taxon>Saurischia</taxon>
        <taxon>Theropoda</taxon>
        <taxon>Coelurosauria</taxon>
        <taxon>Aves</taxon>
        <taxon>Neognathae</taxon>
        <taxon>Neoaves</taxon>
        <taxon>Telluraves</taxon>
        <taxon>Australaves</taxon>
        <taxon>Passeriformes</taxon>
        <taxon>Sylvioidea</taxon>
        <taxon>Zosteropidae</taxon>
        <taxon>Zosterops</taxon>
    </lineage>
</organism>
<dbReference type="Pfam" id="PF00646">
    <property type="entry name" value="F-box"/>
    <property type="match status" value="1"/>
</dbReference>
<feature type="domain" description="F-box" evidence="2">
    <location>
        <begin position="73"/>
        <end position="106"/>
    </location>
</feature>
<dbReference type="Proteomes" id="UP000796761">
    <property type="component" value="Unassembled WGS sequence"/>
</dbReference>
<dbReference type="Gene3D" id="1.20.1280.50">
    <property type="match status" value="1"/>
</dbReference>
<feature type="compositionally biased region" description="Polar residues" evidence="1">
    <location>
        <begin position="20"/>
        <end position="35"/>
    </location>
</feature>
<keyword evidence="4" id="KW-1185">Reference proteome</keyword>
<dbReference type="Gene3D" id="3.80.10.10">
    <property type="entry name" value="Ribonuclease Inhibitor"/>
    <property type="match status" value="1"/>
</dbReference>
<dbReference type="OrthoDB" id="10036898at2759"/>
<feature type="compositionally biased region" description="Basic and acidic residues" evidence="1">
    <location>
        <begin position="728"/>
        <end position="746"/>
    </location>
</feature>